<dbReference type="Proteomes" id="UP001274830">
    <property type="component" value="Unassembled WGS sequence"/>
</dbReference>
<evidence type="ECO:0000313" key="3">
    <source>
        <dbReference type="Proteomes" id="UP001274830"/>
    </source>
</evidence>
<organism evidence="2 3">
    <name type="scientific">Recurvomyces mirabilis</name>
    <dbReference type="NCBI Taxonomy" id="574656"/>
    <lineage>
        <taxon>Eukaryota</taxon>
        <taxon>Fungi</taxon>
        <taxon>Dikarya</taxon>
        <taxon>Ascomycota</taxon>
        <taxon>Pezizomycotina</taxon>
        <taxon>Dothideomycetes</taxon>
        <taxon>Dothideomycetidae</taxon>
        <taxon>Mycosphaerellales</taxon>
        <taxon>Teratosphaeriaceae</taxon>
        <taxon>Recurvomyces</taxon>
    </lineage>
</organism>
<proteinExistence type="predicted"/>
<dbReference type="EMBL" id="JAUTXT010000099">
    <property type="protein sequence ID" value="KAK3669202.1"/>
    <property type="molecule type" value="Genomic_DNA"/>
</dbReference>
<evidence type="ECO:0000256" key="1">
    <source>
        <dbReference type="SAM" id="SignalP"/>
    </source>
</evidence>
<protein>
    <submittedName>
        <fullName evidence="2">Uncharacterized protein</fullName>
    </submittedName>
</protein>
<evidence type="ECO:0000313" key="2">
    <source>
        <dbReference type="EMBL" id="KAK3669202.1"/>
    </source>
</evidence>
<name>A0AAE0WGM4_9PEZI</name>
<keyword evidence="3" id="KW-1185">Reference proteome</keyword>
<feature type="chain" id="PRO_5041949974" evidence="1">
    <location>
        <begin position="23"/>
        <end position="183"/>
    </location>
</feature>
<comment type="caution">
    <text evidence="2">The sequence shown here is derived from an EMBL/GenBank/DDBJ whole genome shotgun (WGS) entry which is preliminary data.</text>
</comment>
<accession>A0AAE0WGM4</accession>
<sequence length="183" mass="20348">MTTPKSVSLALLLILTFGLLCCWKTTLPHLEIGKAWSCDLQLPQRQPYERDFTAGNSTLGFEAILVLSQGTEWRIQGMRAAARVSGIEFQVPAQPNWPEQFIRAFKKFCSVEAHGAAVGWLGHMELLKLVVQSVCSSALILEDDMDWDTEIRNQTRLIAAAVRALTNEEDNAQAPYGSGWDVL</sequence>
<dbReference type="AlphaFoldDB" id="A0AAE0WGM4"/>
<feature type="signal peptide" evidence="1">
    <location>
        <begin position="1"/>
        <end position="22"/>
    </location>
</feature>
<keyword evidence="1" id="KW-0732">Signal</keyword>
<reference evidence="2" key="1">
    <citation type="submission" date="2023-07" db="EMBL/GenBank/DDBJ databases">
        <title>Black Yeasts Isolated from many extreme environments.</title>
        <authorList>
            <person name="Coleine C."/>
            <person name="Stajich J.E."/>
            <person name="Selbmann L."/>
        </authorList>
    </citation>
    <scope>NUCLEOTIDE SEQUENCE</scope>
    <source>
        <strain evidence="2">CCFEE 5485</strain>
    </source>
</reference>
<gene>
    <name evidence="2" type="ORF">LTR78_010916</name>
</gene>